<evidence type="ECO:0000313" key="8">
    <source>
        <dbReference type="Proteomes" id="UP000279995"/>
    </source>
</evidence>
<feature type="transmembrane region" description="Helical" evidence="6">
    <location>
        <begin position="362"/>
        <end position="381"/>
    </location>
</feature>
<feature type="transmembrane region" description="Helical" evidence="6">
    <location>
        <begin position="155"/>
        <end position="173"/>
    </location>
</feature>
<dbReference type="Pfam" id="PF01943">
    <property type="entry name" value="Polysacc_synt"/>
    <property type="match status" value="1"/>
</dbReference>
<evidence type="ECO:0000256" key="3">
    <source>
        <dbReference type="ARBA" id="ARBA00022692"/>
    </source>
</evidence>
<feature type="transmembrane region" description="Helical" evidence="6">
    <location>
        <begin position="338"/>
        <end position="356"/>
    </location>
</feature>
<feature type="transmembrane region" description="Helical" evidence="6">
    <location>
        <begin position="426"/>
        <end position="446"/>
    </location>
</feature>
<feature type="transmembrane region" description="Helical" evidence="6">
    <location>
        <begin position="276"/>
        <end position="302"/>
    </location>
</feature>
<feature type="transmembrane region" description="Helical" evidence="6">
    <location>
        <begin position="194"/>
        <end position="213"/>
    </location>
</feature>
<dbReference type="Proteomes" id="UP000279995">
    <property type="component" value="Chromosome I"/>
</dbReference>
<feature type="transmembrane region" description="Helical" evidence="6">
    <location>
        <begin position="308"/>
        <end position="326"/>
    </location>
</feature>
<dbReference type="InterPro" id="IPR002797">
    <property type="entry name" value="Polysacc_synth"/>
</dbReference>
<keyword evidence="5 6" id="KW-0472">Membrane</keyword>
<evidence type="ECO:0000256" key="1">
    <source>
        <dbReference type="ARBA" id="ARBA00004651"/>
    </source>
</evidence>
<feature type="transmembrane region" description="Helical" evidence="6">
    <location>
        <begin position="233"/>
        <end position="256"/>
    </location>
</feature>
<feature type="transmembrane region" description="Helical" evidence="6">
    <location>
        <begin position="28"/>
        <end position="47"/>
    </location>
</feature>
<evidence type="ECO:0000256" key="6">
    <source>
        <dbReference type="SAM" id="Phobius"/>
    </source>
</evidence>
<proteinExistence type="predicted"/>
<dbReference type="InterPro" id="IPR050833">
    <property type="entry name" value="Poly_Biosynth_Transport"/>
</dbReference>
<keyword evidence="3 6" id="KW-0812">Transmembrane</keyword>
<accession>A0AAD0XAK9</accession>
<keyword evidence="4 6" id="KW-1133">Transmembrane helix</keyword>
<dbReference type="PANTHER" id="PTHR30250">
    <property type="entry name" value="PST FAMILY PREDICTED COLANIC ACID TRANSPORTER"/>
    <property type="match status" value="1"/>
</dbReference>
<dbReference type="PANTHER" id="PTHR30250:SF11">
    <property type="entry name" value="O-ANTIGEN TRANSPORTER-RELATED"/>
    <property type="match status" value="1"/>
</dbReference>
<evidence type="ECO:0000256" key="4">
    <source>
        <dbReference type="ARBA" id="ARBA00022989"/>
    </source>
</evidence>
<protein>
    <recommendedName>
        <fullName evidence="9">Polysaccharide biosynthesis protein C-terminal domain-containing protein</fullName>
    </recommendedName>
</protein>
<feature type="transmembrane region" description="Helical" evidence="6">
    <location>
        <begin position="132"/>
        <end position="149"/>
    </location>
</feature>
<evidence type="ECO:0000313" key="7">
    <source>
        <dbReference type="EMBL" id="AYM85556.1"/>
    </source>
</evidence>
<dbReference type="GO" id="GO:0005886">
    <property type="term" value="C:plasma membrane"/>
    <property type="evidence" value="ECO:0007669"/>
    <property type="project" value="UniProtKB-SubCell"/>
</dbReference>
<comment type="subcellular location">
    <subcellularLocation>
        <location evidence="1">Cell membrane</location>
        <topology evidence="1">Multi-pass membrane protein</topology>
    </subcellularLocation>
</comment>
<feature type="transmembrane region" description="Helical" evidence="6">
    <location>
        <begin position="59"/>
        <end position="79"/>
    </location>
</feature>
<evidence type="ECO:0000256" key="2">
    <source>
        <dbReference type="ARBA" id="ARBA00022475"/>
    </source>
</evidence>
<dbReference type="AlphaFoldDB" id="A0AAD0XAK9"/>
<sequence length="461" mass="52942">MSAFLGLLITPLLAWTFAMEDVGRVSIYHLICNLVVMVFTLGLDQYYMREYYKAEKVSLMITCIMPGIISLGIFSYLFYAYRVSILQYLFEISNDATAIIIISSFIVTLINRYLSLNLRMEGKALKFSFSQIIPKLVISLALISILYLEDVMFDGLLYVYLLSNIVLLVYLLIENFKIYNFLNLFEKNKFNFKDLKDGFSFGLPLILSGLAFWGLTSIDKLMIKDLSSLNELALYSVAVSFASAVVIIRSVFSTIWAPAIYKNEDHPDIEKNIRSVVSLMGVVIFYLFCIVGIFSPLVAIILPDNYELVSSIIICCVGYPLFYTMSEATSMGINVKKKTYYSMLVSILTLGVNFVLNYLLIPFLGSGGAAVATLISFYIYYVFRCEISSRIWISFPRFRQYFEFLIVILLCTLQVVFHDFPPLSKALIWFTVLVFYTFFYRSYLYLQYSKLTKLLNKRVKV</sequence>
<organism evidence="7 8">
    <name type="scientific">Pseudoalteromonas agarivorans</name>
    <dbReference type="NCBI Taxonomy" id="176102"/>
    <lineage>
        <taxon>Bacteria</taxon>
        <taxon>Pseudomonadati</taxon>
        <taxon>Pseudomonadota</taxon>
        <taxon>Gammaproteobacteria</taxon>
        <taxon>Alteromonadales</taxon>
        <taxon>Pseudoalteromonadaceae</taxon>
        <taxon>Pseudoalteromonas</taxon>
    </lineage>
</organism>
<evidence type="ECO:0000256" key="5">
    <source>
        <dbReference type="ARBA" id="ARBA00023136"/>
    </source>
</evidence>
<dbReference type="EMBL" id="CP033065">
    <property type="protein sequence ID" value="AYM85556.1"/>
    <property type="molecule type" value="Genomic_DNA"/>
</dbReference>
<feature type="transmembrane region" description="Helical" evidence="6">
    <location>
        <begin position="85"/>
        <end position="111"/>
    </location>
</feature>
<keyword evidence="2" id="KW-1003">Cell membrane</keyword>
<name>A0AAD0XAK9_9GAMM</name>
<reference evidence="7 8" key="1">
    <citation type="submission" date="2018-10" db="EMBL/GenBank/DDBJ databases">
        <title>Complete Genome Sequence and Transcriptomic Profiles of a Marine Bacterium, Pseudoalteromonas agarivorans Hao 2018.</title>
        <authorList>
            <person name="Hao L."/>
        </authorList>
    </citation>
    <scope>NUCLEOTIDE SEQUENCE [LARGE SCALE GENOMIC DNA]</scope>
    <source>
        <strain evidence="7 8">Hao 2018</strain>
    </source>
</reference>
<feature type="transmembrane region" description="Helical" evidence="6">
    <location>
        <begin position="401"/>
        <end position="420"/>
    </location>
</feature>
<evidence type="ECO:0008006" key="9">
    <source>
        <dbReference type="Google" id="ProtNLM"/>
    </source>
</evidence>
<gene>
    <name evidence="7" type="ORF">D9T18_02025</name>
</gene>